<dbReference type="Pfam" id="PF00892">
    <property type="entry name" value="EamA"/>
    <property type="match status" value="2"/>
</dbReference>
<dbReference type="AlphaFoldDB" id="A0A381RA63"/>
<evidence type="ECO:0000256" key="1">
    <source>
        <dbReference type="ARBA" id="ARBA00004651"/>
    </source>
</evidence>
<dbReference type="InterPro" id="IPR000620">
    <property type="entry name" value="EamA_dom"/>
</dbReference>
<protein>
    <recommendedName>
        <fullName evidence="7">EamA domain-containing protein</fullName>
    </recommendedName>
</protein>
<comment type="subcellular location">
    <subcellularLocation>
        <location evidence="1">Cell membrane</location>
        <topology evidence="1">Multi-pass membrane protein</topology>
    </subcellularLocation>
</comment>
<evidence type="ECO:0000256" key="6">
    <source>
        <dbReference type="SAM" id="Phobius"/>
    </source>
</evidence>
<evidence type="ECO:0000256" key="2">
    <source>
        <dbReference type="ARBA" id="ARBA00022475"/>
    </source>
</evidence>
<feature type="domain" description="EamA" evidence="7">
    <location>
        <begin position="6"/>
        <end position="139"/>
    </location>
</feature>
<feature type="domain" description="EamA" evidence="7">
    <location>
        <begin position="155"/>
        <end position="291"/>
    </location>
</feature>
<evidence type="ECO:0000256" key="3">
    <source>
        <dbReference type="ARBA" id="ARBA00022692"/>
    </source>
</evidence>
<feature type="transmembrane region" description="Helical" evidence="6">
    <location>
        <begin position="180"/>
        <end position="198"/>
    </location>
</feature>
<gene>
    <name evidence="8" type="ORF">METZ01_LOCUS40682</name>
</gene>
<keyword evidence="4 6" id="KW-1133">Transmembrane helix</keyword>
<dbReference type="PANTHER" id="PTHR32322:SF18">
    <property type="entry name" value="S-ADENOSYLMETHIONINE_S-ADENOSYLHOMOCYSTEINE TRANSPORTER"/>
    <property type="match status" value="1"/>
</dbReference>
<keyword evidence="2" id="KW-1003">Cell membrane</keyword>
<feature type="transmembrane region" description="Helical" evidence="6">
    <location>
        <begin position="123"/>
        <end position="142"/>
    </location>
</feature>
<dbReference type="PANTHER" id="PTHR32322">
    <property type="entry name" value="INNER MEMBRANE TRANSPORTER"/>
    <property type="match status" value="1"/>
</dbReference>
<feature type="transmembrane region" description="Helical" evidence="6">
    <location>
        <begin position="218"/>
        <end position="237"/>
    </location>
</feature>
<dbReference type="InterPro" id="IPR037185">
    <property type="entry name" value="EmrE-like"/>
</dbReference>
<evidence type="ECO:0000256" key="4">
    <source>
        <dbReference type="ARBA" id="ARBA00022989"/>
    </source>
</evidence>
<feature type="transmembrane region" description="Helical" evidence="6">
    <location>
        <begin position="271"/>
        <end position="290"/>
    </location>
</feature>
<dbReference type="InterPro" id="IPR050638">
    <property type="entry name" value="AA-Vitamin_Transporters"/>
</dbReference>
<keyword evidence="3 6" id="KW-0812">Transmembrane</keyword>
<reference evidence="8" key="1">
    <citation type="submission" date="2018-05" db="EMBL/GenBank/DDBJ databases">
        <authorList>
            <person name="Lanie J.A."/>
            <person name="Ng W.-L."/>
            <person name="Kazmierczak K.M."/>
            <person name="Andrzejewski T.M."/>
            <person name="Davidsen T.M."/>
            <person name="Wayne K.J."/>
            <person name="Tettelin H."/>
            <person name="Glass J.I."/>
            <person name="Rusch D."/>
            <person name="Podicherti R."/>
            <person name="Tsui H.-C.T."/>
            <person name="Winkler M.E."/>
        </authorList>
    </citation>
    <scope>NUCLEOTIDE SEQUENCE</scope>
</reference>
<evidence type="ECO:0000313" key="8">
    <source>
        <dbReference type="EMBL" id="SUZ87828.1"/>
    </source>
</evidence>
<keyword evidence="5 6" id="KW-0472">Membrane</keyword>
<name>A0A381RA63_9ZZZZ</name>
<proteinExistence type="predicted"/>
<feature type="transmembrane region" description="Helical" evidence="6">
    <location>
        <begin position="95"/>
        <end position="116"/>
    </location>
</feature>
<accession>A0A381RA63</accession>
<dbReference type="GO" id="GO:0005886">
    <property type="term" value="C:plasma membrane"/>
    <property type="evidence" value="ECO:0007669"/>
    <property type="project" value="UniProtKB-SubCell"/>
</dbReference>
<feature type="transmembrane region" description="Helical" evidence="6">
    <location>
        <begin position="35"/>
        <end position="57"/>
    </location>
</feature>
<feature type="transmembrane region" description="Helical" evidence="6">
    <location>
        <begin position="244"/>
        <end position="265"/>
    </location>
</feature>
<dbReference type="EMBL" id="UINC01001741">
    <property type="protein sequence ID" value="SUZ87828.1"/>
    <property type="molecule type" value="Genomic_DNA"/>
</dbReference>
<evidence type="ECO:0000256" key="5">
    <source>
        <dbReference type="ARBA" id="ARBA00023136"/>
    </source>
</evidence>
<organism evidence="8">
    <name type="scientific">marine metagenome</name>
    <dbReference type="NCBI Taxonomy" id="408172"/>
    <lineage>
        <taxon>unclassified sequences</taxon>
        <taxon>metagenomes</taxon>
        <taxon>ecological metagenomes</taxon>
    </lineage>
</organism>
<feature type="transmembrane region" description="Helical" evidence="6">
    <location>
        <begin position="154"/>
        <end position="173"/>
    </location>
</feature>
<sequence length="298" mass="33496">MNKRNLGLLAAFGATVIYGFNHTIAKNVMPIYIEAYGFVLLRVLGATILFWVLSLFIKNEKIDKKDWPKILLCSFLGMFINKLAFFKGLELSTPINSSILITAVPIIVVIFSAIILKEKLRLWSVFGIIFGFIGALILILYSPVSSFNAPNIPVGNSLFILNSSTYGLYLIFVKELVEKYNIITLFRWLFLIGLVMNFPVGIQEFSNVDWVNLPLVDAILPMVYVVVGTTFLTYMFNAYALSKLTASTVSTFVYLQPVVGIFYALTTKNDYLTILNVIGMLLIFLGVYLVTKKLETEI</sequence>
<evidence type="ECO:0000259" key="7">
    <source>
        <dbReference type="Pfam" id="PF00892"/>
    </source>
</evidence>
<feature type="transmembrane region" description="Helical" evidence="6">
    <location>
        <begin position="69"/>
        <end position="89"/>
    </location>
</feature>
<dbReference type="SUPFAM" id="SSF103481">
    <property type="entry name" value="Multidrug resistance efflux transporter EmrE"/>
    <property type="match status" value="2"/>
</dbReference>